<keyword evidence="3" id="KW-1185">Reference proteome</keyword>
<accession>D9SV95</accession>
<protein>
    <submittedName>
        <fullName evidence="2">Uncharacterized protein</fullName>
    </submittedName>
</protein>
<dbReference type="AlphaFoldDB" id="D9SV95"/>
<dbReference type="Proteomes" id="UP000002730">
    <property type="component" value="Chromosome"/>
</dbReference>
<gene>
    <name evidence="2" type="ordered locus">Clocel_3390</name>
</gene>
<dbReference type="eggNOG" id="ENOG5032VVW">
    <property type="taxonomic scope" value="Bacteria"/>
</dbReference>
<sequence length="154" mass="16897">MKKWKVEADGVIHEIQYKRGFNNKIIVDGETYKVKSSNIFVNVIDYVISFGDTHCNLVVIGSKVDLAVNGTFLGSNKPYEPTSNVSPWIWVLVGLSTIGGMLLSGILSLAIGVIMSTFYIQFGMKKKNGATIGCFIGCTLIQILIFFVIVLAQL</sequence>
<evidence type="ECO:0000256" key="1">
    <source>
        <dbReference type="SAM" id="Phobius"/>
    </source>
</evidence>
<name>D9SV95_CLOC7</name>
<dbReference type="EMBL" id="CP002160">
    <property type="protein sequence ID" value="ADL53069.1"/>
    <property type="molecule type" value="Genomic_DNA"/>
</dbReference>
<feature type="transmembrane region" description="Helical" evidence="1">
    <location>
        <begin position="132"/>
        <end position="152"/>
    </location>
</feature>
<feature type="transmembrane region" description="Helical" evidence="1">
    <location>
        <begin position="88"/>
        <end position="120"/>
    </location>
</feature>
<evidence type="ECO:0000313" key="3">
    <source>
        <dbReference type="Proteomes" id="UP000002730"/>
    </source>
</evidence>
<dbReference type="KEGG" id="ccb:Clocel_3390"/>
<organism evidence="2 3">
    <name type="scientific">Clostridium cellulovorans (strain ATCC 35296 / DSM 3052 / OCM 3 / 743B)</name>
    <dbReference type="NCBI Taxonomy" id="573061"/>
    <lineage>
        <taxon>Bacteria</taxon>
        <taxon>Bacillati</taxon>
        <taxon>Bacillota</taxon>
        <taxon>Clostridia</taxon>
        <taxon>Eubacteriales</taxon>
        <taxon>Clostridiaceae</taxon>
        <taxon>Clostridium</taxon>
    </lineage>
</organism>
<dbReference type="RefSeq" id="WP_010073467.1">
    <property type="nucleotide sequence ID" value="NC_014393.1"/>
</dbReference>
<keyword evidence="1" id="KW-0812">Transmembrane</keyword>
<dbReference type="OrthoDB" id="2040460at2"/>
<keyword evidence="1" id="KW-1133">Transmembrane helix</keyword>
<proteinExistence type="predicted"/>
<dbReference type="HOGENOM" id="CLU_1701171_0_0_9"/>
<reference evidence="2 3" key="1">
    <citation type="submission" date="2010-08" db="EMBL/GenBank/DDBJ databases">
        <title>Complete sequence of Clostridium cellulovorans 743B.</title>
        <authorList>
            <consortium name="US DOE Joint Genome Institute"/>
            <person name="Lucas S."/>
            <person name="Copeland A."/>
            <person name="Lapidus A."/>
            <person name="Cheng J.-F."/>
            <person name="Bruce D."/>
            <person name="Goodwin L."/>
            <person name="Pitluck S."/>
            <person name="Chertkov O."/>
            <person name="Detter J.C."/>
            <person name="Han C."/>
            <person name="Tapia R."/>
            <person name="Land M."/>
            <person name="Hauser L."/>
            <person name="Chang Y.-J."/>
            <person name="Jeffries C."/>
            <person name="Kyrpides N."/>
            <person name="Ivanova N."/>
            <person name="Mikhailova N."/>
            <person name="Hemme C.L."/>
            <person name="Woyke T."/>
        </authorList>
    </citation>
    <scope>NUCLEOTIDE SEQUENCE [LARGE SCALE GENOMIC DNA]</scope>
    <source>
        <strain evidence="3">ATCC 35296 / DSM 3052 / OCM 3 / 743B</strain>
    </source>
</reference>
<evidence type="ECO:0000313" key="2">
    <source>
        <dbReference type="EMBL" id="ADL53069.1"/>
    </source>
</evidence>
<keyword evidence="1" id="KW-0472">Membrane</keyword>